<dbReference type="Gene3D" id="3.90.1310.10">
    <property type="entry name" value="Penicillin-binding protein 2a (Domain 2)"/>
    <property type="match status" value="1"/>
</dbReference>
<keyword evidence="12" id="KW-0472">Membrane</keyword>
<accession>A0A9X7AH35</accession>
<gene>
    <name evidence="14" type="ORF">COK72_30535</name>
</gene>
<evidence type="ECO:0000256" key="11">
    <source>
        <dbReference type="ARBA" id="ARBA00034000"/>
    </source>
</evidence>
<evidence type="ECO:0000256" key="9">
    <source>
        <dbReference type="ARBA" id="ARBA00022989"/>
    </source>
</evidence>
<evidence type="ECO:0000256" key="7">
    <source>
        <dbReference type="ARBA" id="ARBA00022960"/>
    </source>
</evidence>
<keyword evidence="6 12" id="KW-0812">Transmembrane</keyword>
<keyword evidence="8" id="KW-0573">Peptidoglycan synthesis</keyword>
<organism evidence="14 15">
    <name type="scientific">Bacillus thuringiensis</name>
    <dbReference type="NCBI Taxonomy" id="1428"/>
    <lineage>
        <taxon>Bacteria</taxon>
        <taxon>Bacillati</taxon>
        <taxon>Bacillota</taxon>
        <taxon>Bacilli</taxon>
        <taxon>Bacillales</taxon>
        <taxon>Bacillaceae</taxon>
        <taxon>Bacillus</taxon>
        <taxon>Bacillus cereus group</taxon>
    </lineage>
</organism>
<protein>
    <recommendedName>
        <fullName evidence="4">serine-type D-Ala-D-Ala carboxypeptidase</fullName>
        <ecNumber evidence="4">3.4.16.4</ecNumber>
    </recommendedName>
</protein>
<dbReference type="SUPFAM" id="SSF56519">
    <property type="entry name" value="Penicillin binding protein dimerisation domain"/>
    <property type="match status" value="1"/>
</dbReference>
<dbReference type="GO" id="GO:0009252">
    <property type="term" value="P:peptidoglycan biosynthetic process"/>
    <property type="evidence" value="ECO:0007669"/>
    <property type="project" value="UniProtKB-KW"/>
</dbReference>
<dbReference type="AlphaFoldDB" id="A0A9X7AH35"/>
<evidence type="ECO:0000256" key="5">
    <source>
        <dbReference type="ARBA" id="ARBA00022475"/>
    </source>
</evidence>
<evidence type="ECO:0000256" key="3">
    <source>
        <dbReference type="ARBA" id="ARBA00004752"/>
    </source>
</evidence>
<reference evidence="14 15" key="1">
    <citation type="submission" date="2017-09" db="EMBL/GenBank/DDBJ databases">
        <title>Large-scale bioinformatics analysis of Bacillus genomes uncovers conserved roles of natural products in bacterial physiology.</title>
        <authorList>
            <consortium name="Agbiome Team Llc"/>
            <person name="Bleich R.M."/>
            <person name="Grubbs K.J."/>
            <person name="Santa Maria K.C."/>
            <person name="Allen S.E."/>
            <person name="Farag S."/>
            <person name="Shank E.A."/>
            <person name="Bowers A."/>
        </authorList>
    </citation>
    <scope>NUCLEOTIDE SEQUENCE [LARGE SCALE GENOMIC DNA]</scope>
    <source>
        <strain evidence="14 15">AFS065400</strain>
    </source>
</reference>
<comment type="subcellular location">
    <subcellularLocation>
        <location evidence="2">Cell membrane</location>
    </subcellularLocation>
    <subcellularLocation>
        <location evidence="1">Membrane</location>
        <topology evidence="1">Single-pass membrane protein</topology>
    </subcellularLocation>
</comment>
<keyword evidence="7" id="KW-0133">Cell shape</keyword>
<evidence type="ECO:0000256" key="12">
    <source>
        <dbReference type="SAM" id="Phobius"/>
    </source>
</evidence>
<feature type="non-terminal residue" evidence="14">
    <location>
        <position position="139"/>
    </location>
</feature>
<evidence type="ECO:0000256" key="2">
    <source>
        <dbReference type="ARBA" id="ARBA00004236"/>
    </source>
</evidence>
<comment type="caution">
    <text evidence="14">The sequence shown here is derived from an EMBL/GenBank/DDBJ whole genome shotgun (WGS) entry which is preliminary data.</text>
</comment>
<dbReference type="PANTHER" id="PTHR30627:SF2">
    <property type="entry name" value="PEPTIDOGLYCAN D,D-TRANSPEPTIDASE MRDA"/>
    <property type="match status" value="1"/>
</dbReference>
<dbReference type="EMBL" id="NVCO01000121">
    <property type="protein sequence ID" value="PFT36335.1"/>
    <property type="molecule type" value="Genomic_DNA"/>
</dbReference>
<dbReference type="GO" id="GO:0008658">
    <property type="term" value="F:penicillin binding"/>
    <property type="evidence" value="ECO:0007669"/>
    <property type="project" value="InterPro"/>
</dbReference>
<evidence type="ECO:0000256" key="10">
    <source>
        <dbReference type="ARBA" id="ARBA00023316"/>
    </source>
</evidence>
<dbReference type="Pfam" id="PF03717">
    <property type="entry name" value="PBP_dimer"/>
    <property type="match status" value="1"/>
</dbReference>
<dbReference type="GO" id="GO:0009002">
    <property type="term" value="F:serine-type D-Ala-D-Ala carboxypeptidase activity"/>
    <property type="evidence" value="ECO:0007669"/>
    <property type="project" value="UniProtKB-EC"/>
</dbReference>
<dbReference type="GO" id="GO:0071555">
    <property type="term" value="P:cell wall organization"/>
    <property type="evidence" value="ECO:0007669"/>
    <property type="project" value="UniProtKB-KW"/>
</dbReference>
<dbReference type="GO" id="GO:0071972">
    <property type="term" value="F:peptidoglycan L,D-transpeptidase activity"/>
    <property type="evidence" value="ECO:0007669"/>
    <property type="project" value="TreeGrafter"/>
</dbReference>
<comment type="pathway">
    <text evidence="3">Cell wall biogenesis; peptidoglycan biosynthesis.</text>
</comment>
<evidence type="ECO:0000256" key="1">
    <source>
        <dbReference type="ARBA" id="ARBA00004167"/>
    </source>
</evidence>
<name>A0A9X7AH35_BACTU</name>
<feature type="transmembrane region" description="Helical" evidence="12">
    <location>
        <begin position="21"/>
        <end position="42"/>
    </location>
</feature>
<feature type="domain" description="Penicillin-binding protein dimerisation" evidence="13">
    <location>
        <begin position="69"/>
        <end position="126"/>
    </location>
</feature>
<dbReference type="EC" id="3.4.16.4" evidence="4"/>
<keyword evidence="5" id="KW-1003">Cell membrane</keyword>
<dbReference type="InterPro" id="IPR005311">
    <property type="entry name" value="PBP_dimer"/>
</dbReference>
<keyword evidence="9 12" id="KW-1133">Transmembrane helix</keyword>
<comment type="catalytic activity">
    <reaction evidence="11">
        <text>Preferential cleavage: (Ac)2-L-Lys-D-Ala-|-D-Ala. Also transpeptidation of peptidyl-alanyl moieties that are N-acyl substituents of D-alanine.</text>
        <dbReference type="EC" id="3.4.16.4"/>
    </reaction>
</comment>
<keyword evidence="10" id="KW-0961">Cell wall biogenesis/degradation</keyword>
<dbReference type="GO" id="GO:0008360">
    <property type="term" value="P:regulation of cell shape"/>
    <property type="evidence" value="ECO:0007669"/>
    <property type="project" value="UniProtKB-KW"/>
</dbReference>
<dbReference type="Gene3D" id="1.10.10.1230">
    <property type="entry name" value="Penicillin-binding protein, N-terminal non-catalytic domain, head sub-domain"/>
    <property type="match status" value="1"/>
</dbReference>
<evidence type="ECO:0000313" key="14">
    <source>
        <dbReference type="EMBL" id="PFT36335.1"/>
    </source>
</evidence>
<proteinExistence type="predicted"/>
<dbReference type="InterPro" id="IPR036138">
    <property type="entry name" value="PBP_dimer_sf"/>
</dbReference>
<evidence type="ECO:0000256" key="4">
    <source>
        <dbReference type="ARBA" id="ARBA00012448"/>
    </source>
</evidence>
<evidence type="ECO:0000259" key="13">
    <source>
        <dbReference type="Pfam" id="PF03717"/>
    </source>
</evidence>
<dbReference type="GO" id="GO:0005886">
    <property type="term" value="C:plasma membrane"/>
    <property type="evidence" value="ECO:0007669"/>
    <property type="project" value="UniProtKB-SubCell"/>
</dbReference>
<dbReference type="PANTHER" id="PTHR30627">
    <property type="entry name" value="PEPTIDOGLYCAN D,D-TRANSPEPTIDASE"/>
    <property type="match status" value="1"/>
</dbReference>
<dbReference type="InterPro" id="IPR050515">
    <property type="entry name" value="Beta-lactam/transpept"/>
</dbReference>
<dbReference type="Proteomes" id="UP000226106">
    <property type="component" value="Unassembled WGS sequence"/>
</dbReference>
<evidence type="ECO:0000256" key="6">
    <source>
        <dbReference type="ARBA" id="ARBA00022692"/>
    </source>
</evidence>
<evidence type="ECO:0000313" key="15">
    <source>
        <dbReference type="Proteomes" id="UP000226106"/>
    </source>
</evidence>
<sequence>MKKQQGKKQEKKIKNNKQNRRISIRLNIMFLFVFLLFSAIIIQLGKVQIIDGETYKNQVEKNENATTSIPVPRGHILDREGNAVVNNRMMRTITYTRLKNVTNDKMLKVANDLAKVLEIPDKDLSKLTETDKKDFWMQL</sequence>
<evidence type="ECO:0000256" key="8">
    <source>
        <dbReference type="ARBA" id="ARBA00022984"/>
    </source>
</evidence>